<dbReference type="GeneID" id="63186640"/>
<feature type="region of interest" description="Disordered" evidence="1">
    <location>
        <begin position="39"/>
        <end position="73"/>
    </location>
</feature>
<reference evidence="2 3" key="1">
    <citation type="submission" date="2021-03" db="EMBL/GenBank/DDBJ databases">
        <title>Haloterrigena longa sp. nov. and Haloterrigena limicola sp. nov., extremely halophilic archaea isolated from a salt lake.</title>
        <authorList>
            <person name="Henglin C."/>
        </authorList>
    </citation>
    <scope>NUCLEOTIDE SEQUENCE [LARGE SCALE GENOMIC DNA]</scope>
    <source>
        <strain evidence="2 3">KZCA68</strain>
    </source>
</reference>
<evidence type="ECO:0000256" key="1">
    <source>
        <dbReference type="SAM" id="MobiDB-lite"/>
    </source>
</evidence>
<dbReference type="Gene3D" id="1.20.120.20">
    <property type="entry name" value="Apolipoprotein"/>
    <property type="match status" value="1"/>
</dbReference>
<keyword evidence="3" id="KW-1185">Reference proteome</keyword>
<feature type="region of interest" description="Disordered" evidence="1">
    <location>
        <begin position="214"/>
        <end position="241"/>
    </location>
</feature>
<dbReference type="KEGG" id="hakz:J0X25_05005"/>
<proteinExistence type="predicted"/>
<gene>
    <name evidence="2" type="ORF">J0X25_05005</name>
</gene>
<accession>A0A8A2VG79</accession>
<name>A0A8A2VG79_9EURY</name>
<dbReference type="EMBL" id="CP071462">
    <property type="protein sequence ID" value="QSX00327.1"/>
    <property type="molecule type" value="Genomic_DNA"/>
</dbReference>
<sequence length="369" mass="38916">MIDRSSLATATLVVVLVASLPAGVAVTAAAQEVTGTETGNVTENVTGTATENVTGTVTGNLTGSETDSNETPQLEDASLLDSLGCLPAPSLRDISMNAYQQESTNLETQSSTVTSREHRRTEVEATFRIESGYIAADTLCIDGAAEESGGVRLRMNGVEFEETTLLGPRTDVAFAQGEADTLTVVLPPEEVLTLLAQVPDSIDMIDTIRDAFGIEDEGETEAERNESDDNTTDIVDDPLENTTDAVNDTIDNTTDVVEGTLGNSTDAVDDTVDNTTDVVDDTVDNTTDAVDDTTDAVDDTIDNTTDTVDETTDAVDNTTDTVDDTADNTTDVVDDTVDNTTDAVEETVDNTTDAVEDTLDTTTDLLRIG</sequence>
<feature type="compositionally biased region" description="Acidic residues" evidence="1">
    <location>
        <begin position="228"/>
        <end position="239"/>
    </location>
</feature>
<dbReference type="Proteomes" id="UP000663203">
    <property type="component" value="Chromosome"/>
</dbReference>
<dbReference type="RefSeq" id="WP_207290047.1">
    <property type="nucleotide sequence ID" value="NZ_CP071462.1"/>
</dbReference>
<feature type="compositionally biased region" description="Low complexity" evidence="1">
    <location>
        <begin position="39"/>
        <end position="63"/>
    </location>
</feature>
<evidence type="ECO:0000313" key="2">
    <source>
        <dbReference type="EMBL" id="QSX00327.1"/>
    </source>
</evidence>
<organism evidence="2 3">
    <name type="scientific">Haloterrigena alkaliphila</name>
    <dbReference type="NCBI Taxonomy" id="2816475"/>
    <lineage>
        <taxon>Archaea</taxon>
        <taxon>Methanobacteriati</taxon>
        <taxon>Methanobacteriota</taxon>
        <taxon>Stenosarchaea group</taxon>
        <taxon>Halobacteria</taxon>
        <taxon>Halobacteriales</taxon>
        <taxon>Natrialbaceae</taxon>
        <taxon>Haloterrigena</taxon>
    </lineage>
</organism>
<evidence type="ECO:0000313" key="3">
    <source>
        <dbReference type="Proteomes" id="UP000663203"/>
    </source>
</evidence>
<dbReference type="AlphaFoldDB" id="A0A8A2VG79"/>
<protein>
    <submittedName>
        <fullName evidence="2">Uncharacterized protein</fullName>
    </submittedName>
</protein>